<sequence length="60" mass="6602">MAPISIYVGASWSKSLLCTNYPQFTENCRITHVTVASTVLILVVLRSTLTIQVEPHTCGH</sequence>
<protein>
    <submittedName>
        <fullName evidence="1">Uncharacterized protein</fullName>
    </submittedName>
</protein>
<evidence type="ECO:0000313" key="1">
    <source>
        <dbReference type="EnsemblProtists" id="HpaP814752"/>
    </source>
</evidence>
<keyword evidence="2" id="KW-1185">Reference proteome</keyword>
<reference evidence="2" key="1">
    <citation type="journal article" date="2010" name="Science">
        <title>Signatures of adaptation to obligate biotrophy in the Hyaloperonospora arabidopsidis genome.</title>
        <authorList>
            <person name="Baxter L."/>
            <person name="Tripathy S."/>
            <person name="Ishaque N."/>
            <person name="Boot N."/>
            <person name="Cabral A."/>
            <person name="Kemen E."/>
            <person name="Thines M."/>
            <person name="Ah-Fong A."/>
            <person name="Anderson R."/>
            <person name="Badejoko W."/>
            <person name="Bittner-Eddy P."/>
            <person name="Boore J.L."/>
            <person name="Chibucos M.C."/>
            <person name="Coates M."/>
            <person name="Dehal P."/>
            <person name="Delehaunty K."/>
            <person name="Dong S."/>
            <person name="Downton P."/>
            <person name="Dumas B."/>
            <person name="Fabro G."/>
            <person name="Fronick C."/>
            <person name="Fuerstenberg S.I."/>
            <person name="Fulton L."/>
            <person name="Gaulin E."/>
            <person name="Govers F."/>
            <person name="Hughes L."/>
            <person name="Humphray S."/>
            <person name="Jiang R.H."/>
            <person name="Judelson H."/>
            <person name="Kamoun S."/>
            <person name="Kyung K."/>
            <person name="Meijer H."/>
            <person name="Minx P."/>
            <person name="Morris P."/>
            <person name="Nelson J."/>
            <person name="Phuntumart V."/>
            <person name="Qutob D."/>
            <person name="Rehmany A."/>
            <person name="Rougon-Cardoso A."/>
            <person name="Ryden P."/>
            <person name="Torto-Alalibo T."/>
            <person name="Studholme D."/>
            <person name="Wang Y."/>
            <person name="Win J."/>
            <person name="Wood J."/>
            <person name="Clifton S.W."/>
            <person name="Rogers J."/>
            <person name="Van den Ackerveken G."/>
            <person name="Jones J.D."/>
            <person name="McDowell J.M."/>
            <person name="Beynon J."/>
            <person name="Tyler B.M."/>
        </authorList>
    </citation>
    <scope>NUCLEOTIDE SEQUENCE [LARGE SCALE GENOMIC DNA]</scope>
    <source>
        <strain evidence="2">Emoy2</strain>
    </source>
</reference>
<dbReference type="HOGENOM" id="CLU_2946556_0_0_1"/>
<dbReference type="VEuPathDB" id="FungiDB:HpaG814752"/>
<evidence type="ECO:0000313" key="2">
    <source>
        <dbReference type="Proteomes" id="UP000011713"/>
    </source>
</evidence>
<dbReference type="EnsemblProtists" id="HpaT814752">
    <property type="protein sequence ID" value="HpaP814752"/>
    <property type="gene ID" value="HpaG814752"/>
</dbReference>
<organism evidence="1 2">
    <name type="scientific">Hyaloperonospora arabidopsidis (strain Emoy2)</name>
    <name type="common">Downy mildew agent</name>
    <name type="synonym">Peronospora arabidopsidis</name>
    <dbReference type="NCBI Taxonomy" id="559515"/>
    <lineage>
        <taxon>Eukaryota</taxon>
        <taxon>Sar</taxon>
        <taxon>Stramenopiles</taxon>
        <taxon>Oomycota</taxon>
        <taxon>Peronosporomycetes</taxon>
        <taxon>Peronosporales</taxon>
        <taxon>Peronosporaceae</taxon>
        <taxon>Hyaloperonospora</taxon>
    </lineage>
</organism>
<dbReference type="EMBL" id="JH598807">
    <property type="status" value="NOT_ANNOTATED_CDS"/>
    <property type="molecule type" value="Genomic_DNA"/>
</dbReference>
<name>M4C6L5_HYAAE</name>
<accession>M4C6L5</accession>
<dbReference type="InParanoid" id="M4C6L5"/>
<dbReference type="AlphaFoldDB" id="M4C6L5"/>
<proteinExistence type="predicted"/>
<reference evidence="1" key="2">
    <citation type="submission" date="2015-06" db="UniProtKB">
        <authorList>
            <consortium name="EnsemblProtists"/>
        </authorList>
    </citation>
    <scope>IDENTIFICATION</scope>
    <source>
        <strain evidence="1">Emoy2</strain>
    </source>
</reference>
<dbReference type="Proteomes" id="UP000011713">
    <property type="component" value="Unassembled WGS sequence"/>
</dbReference>